<dbReference type="GO" id="GO:0004252">
    <property type="term" value="F:serine-type endopeptidase activity"/>
    <property type="evidence" value="ECO:0007669"/>
    <property type="project" value="InterPro"/>
</dbReference>
<accession>A0AAJ6YUW3</accession>
<evidence type="ECO:0000256" key="2">
    <source>
        <dbReference type="ARBA" id="ARBA00022801"/>
    </source>
</evidence>
<dbReference type="AlphaFoldDB" id="A0AAJ6YUW3"/>
<dbReference type="Gene3D" id="2.40.10.10">
    <property type="entry name" value="Trypsin-like serine proteases"/>
    <property type="match status" value="1"/>
</dbReference>
<evidence type="ECO:0000313" key="6">
    <source>
        <dbReference type="Proteomes" id="UP000695007"/>
    </source>
</evidence>
<dbReference type="InterPro" id="IPR009003">
    <property type="entry name" value="Peptidase_S1_PA"/>
</dbReference>
<name>A0AAJ6YUW3_9HYME</name>
<dbReference type="GeneID" id="105367728"/>
<sequence>MIDDEMNLYDIAVIKLKDAIEFNEVQSAIQLLNRDVIDNEIGFILGWGSTTYPTLSYPTTMQKAAMRVIPQDYYPKMFRFIVHDTQFCALNKKGVGPCLGDSGNPLILDGKLAGLVSVMHPCALGTPDIYTKIYYYVDFIREMMNR</sequence>
<protein>
    <submittedName>
        <fullName evidence="7">Chymotrypsin-1-like</fullName>
    </submittedName>
</protein>
<dbReference type="GO" id="GO:0006508">
    <property type="term" value="P:proteolysis"/>
    <property type="evidence" value="ECO:0007669"/>
    <property type="project" value="UniProtKB-KW"/>
</dbReference>
<reference evidence="7" key="1">
    <citation type="submission" date="2025-08" db="UniProtKB">
        <authorList>
            <consortium name="RefSeq"/>
        </authorList>
    </citation>
    <scope>IDENTIFICATION</scope>
</reference>
<dbReference type="Pfam" id="PF00089">
    <property type="entry name" value="Trypsin"/>
    <property type="match status" value="1"/>
</dbReference>
<gene>
    <name evidence="7" type="primary">LOC105367728</name>
</gene>
<dbReference type="RefSeq" id="XP_011504799.1">
    <property type="nucleotide sequence ID" value="XM_011506497.1"/>
</dbReference>
<dbReference type="PROSITE" id="PS50240">
    <property type="entry name" value="TRYPSIN_DOM"/>
    <property type="match status" value="1"/>
</dbReference>
<organism evidence="6 7">
    <name type="scientific">Ceratosolen solmsi marchali</name>
    <dbReference type="NCBI Taxonomy" id="326594"/>
    <lineage>
        <taxon>Eukaryota</taxon>
        <taxon>Metazoa</taxon>
        <taxon>Ecdysozoa</taxon>
        <taxon>Arthropoda</taxon>
        <taxon>Hexapoda</taxon>
        <taxon>Insecta</taxon>
        <taxon>Pterygota</taxon>
        <taxon>Neoptera</taxon>
        <taxon>Endopterygota</taxon>
        <taxon>Hymenoptera</taxon>
        <taxon>Apocrita</taxon>
        <taxon>Proctotrupomorpha</taxon>
        <taxon>Chalcidoidea</taxon>
        <taxon>Agaonidae</taxon>
        <taxon>Agaoninae</taxon>
        <taxon>Ceratosolen</taxon>
    </lineage>
</organism>
<proteinExistence type="predicted"/>
<keyword evidence="6" id="KW-1185">Reference proteome</keyword>
<keyword evidence="4" id="KW-1015">Disulfide bond</keyword>
<feature type="domain" description="Peptidase S1" evidence="5">
    <location>
        <begin position="1"/>
        <end position="145"/>
    </location>
</feature>
<dbReference type="PANTHER" id="PTHR24276:SF98">
    <property type="entry name" value="FI18310P1-RELATED"/>
    <property type="match status" value="1"/>
</dbReference>
<dbReference type="SMART" id="SM00020">
    <property type="entry name" value="Tryp_SPc"/>
    <property type="match status" value="1"/>
</dbReference>
<dbReference type="Proteomes" id="UP000695007">
    <property type="component" value="Unplaced"/>
</dbReference>
<keyword evidence="2" id="KW-0378">Hydrolase</keyword>
<keyword evidence="1" id="KW-0645">Protease</keyword>
<dbReference type="InterPro" id="IPR043504">
    <property type="entry name" value="Peptidase_S1_PA_chymotrypsin"/>
</dbReference>
<dbReference type="SUPFAM" id="SSF50494">
    <property type="entry name" value="Trypsin-like serine proteases"/>
    <property type="match status" value="1"/>
</dbReference>
<dbReference type="KEGG" id="csol:105367728"/>
<evidence type="ECO:0000256" key="3">
    <source>
        <dbReference type="ARBA" id="ARBA00022825"/>
    </source>
</evidence>
<dbReference type="InterPro" id="IPR001254">
    <property type="entry name" value="Trypsin_dom"/>
</dbReference>
<evidence type="ECO:0000259" key="5">
    <source>
        <dbReference type="PROSITE" id="PS50240"/>
    </source>
</evidence>
<keyword evidence="3" id="KW-0720">Serine protease</keyword>
<dbReference type="PANTHER" id="PTHR24276">
    <property type="entry name" value="POLYSERASE-RELATED"/>
    <property type="match status" value="1"/>
</dbReference>
<evidence type="ECO:0000313" key="7">
    <source>
        <dbReference type="RefSeq" id="XP_011504799.1"/>
    </source>
</evidence>
<evidence type="ECO:0000256" key="4">
    <source>
        <dbReference type="ARBA" id="ARBA00023157"/>
    </source>
</evidence>
<dbReference type="InterPro" id="IPR050430">
    <property type="entry name" value="Peptidase_S1"/>
</dbReference>
<evidence type="ECO:0000256" key="1">
    <source>
        <dbReference type="ARBA" id="ARBA00022670"/>
    </source>
</evidence>